<dbReference type="AlphaFoldDB" id="A0A0D9WK99"/>
<protein>
    <recommendedName>
        <fullName evidence="9">Rad21/Rec8-like protein N-terminal domain-containing protein</fullName>
    </recommendedName>
</protein>
<reference evidence="7 8" key="1">
    <citation type="submission" date="2012-08" db="EMBL/GenBank/DDBJ databases">
        <title>Oryza genome evolution.</title>
        <authorList>
            <person name="Wing R.A."/>
        </authorList>
    </citation>
    <scope>NUCLEOTIDE SEQUENCE</scope>
</reference>
<dbReference type="Pfam" id="PF04824">
    <property type="entry name" value="Rad21_Rec8"/>
    <property type="match status" value="1"/>
</dbReference>
<dbReference type="InterPro" id="IPR006910">
    <property type="entry name" value="Rad21_Rec8_N"/>
</dbReference>
<dbReference type="PANTHER" id="PTHR12585:SF64">
    <property type="entry name" value="SISTER CHROMATID COHESION 1 PROTEIN 1"/>
    <property type="match status" value="1"/>
</dbReference>
<dbReference type="CDD" id="cd21793">
    <property type="entry name" value="Rad21_Rec8_M_AtSYN1-like"/>
    <property type="match status" value="1"/>
</dbReference>
<evidence type="ECO:0000256" key="4">
    <source>
        <dbReference type="SAM" id="MobiDB-lite"/>
    </source>
</evidence>
<dbReference type="EnsemblPlants" id="LPERR05G22960.2">
    <property type="protein sequence ID" value="LPERR05G22960.2"/>
    <property type="gene ID" value="LPERR05G22960"/>
</dbReference>
<evidence type="ECO:0000256" key="2">
    <source>
        <dbReference type="ARBA" id="ARBA00009870"/>
    </source>
</evidence>
<dbReference type="InterPro" id="IPR036390">
    <property type="entry name" value="WH_DNA-bd_sf"/>
</dbReference>
<name>A0A0D9WK99_9ORYZ</name>
<dbReference type="Pfam" id="PF04825">
    <property type="entry name" value="Rad21_Rec8_N"/>
    <property type="match status" value="1"/>
</dbReference>
<dbReference type="GO" id="GO:0051754">
    <property type="term" value="P:meiotic sister chromatid cohesion, centromeric"/>
    <property type="evidence" value="ECO:0007669"/>
    <property type="project" value="TreeGrafter"/>
</dbReference>
<comment type="similarity">
    <text evidence="2">Belongs to the rad21 family.</text>
</comment>
<reference evidence="8" key="2">
    <citation type="submission" date="2013-12" db="EMBL/GenBank/DDBJ databases">
        <authorList>
            <person name="Yu Y."/>
            <person name="Lee S."/>
            <person name="de Baynast K."/>
            <person name="Wissotski M."/>
            <person name="Liu L."/>
            <person name="Talag J."/>
            <person name="Goicoechea J."/>
            <person name="Angelova A."/>
            <person name="Jetty R."/>
            <person name="Kudrna D."/>
            <person name="Golser W."/>
            <person name="Rivera L."/>
            <person name="Zhang J."/>
            <person name="Wing R."/>
        </authorList>
    </citation>
    <scope>NUCLEOTIDE SEQUENCE</scope>
</reference>
<dbReference type="InterPro" id="IPR023093">
    <property type="entry name" value="ScpA-like_C"/>
</dbReference>
<feature type="domain" description="Rad21/Rec8-like protein N-terminal" evidence="6">
    <location>
        <begin position="1"/>
        <end position="102"/>
    </location>
</feature>
<dbReference type="Gene3D" id="1.10.10.580">
    <property type="entry name" value="Structural maintenance of chromosome 1. Chain E"/>
    <property type="match status" value="1"/>
</dbReference>
<evidence type="ECO:0000313" key="8">
    <source>
        <dbReference type="Proteomes" id="UP000032180"/>
    </source>
</evidence>
<keyword evidence="3" id="KW-0539">Nucleus</keyword>
<evidence type="ECO:0008006" key="9">
    <source>
        <dbReference type="Google" id="ProtNLM"/>
    </source>
</evidence>
<evidence type="ECO:0000256" key="1">
    <source>
        <dbReference type="ARBA" id="ARBA00004123"/>
    </source>
</evidence>
<organism evidence="7 8">
    <name type="scientific">Leersia perrieri</name>
    <dbReference type="NCBI Taxonomy" id="77586"/>
    <lineage>
        <taxon>Eukaryota</taxon>
        <taxon>Viridiplantae</taxon>
        <taxon>Streptophyta</taxon>
        <taxon>Embryophyta</taxon>
        <taxon>Tracheophyta</taxon>
        <taxon>Spermatophyta</taxon>
        <taxon>Magnoliopsida</taxon>
        <taxon>Liliopsida</taxon>
        <taxon>Poales</taxon>
        <taxon>Poaceae</taxon>
        <taxon>BOP clade</taxon>
        <taxon>Oryzoideae</taxon>
        <taxon>Oryzeae</taxon>
        <taxon>Oryzinae</taxon>
        <taxon>Leersia</taxon>
    </lineage>
</organism>
<dbReference type="PANTHER" id="PTHR12585">
    <property type="entry name" value="SCC1 / RAD21 FAMILY MEMBER"/>
    <property type="match status" value="1"/>
</dbReference>
<sequence>MFYSHQLLARKAPLGQIWMAATLHAKINRKRLEKLDIIKICEEILNPSVPMALRLSGILMGGVVIVYERKVKVLYDDVSRLLIEINEAWRIKPVADPTVLPKGKSQAKYEAVTLPENMMDMDVEQEQPMFFPEADPTKFRGMRLEDLDEQYVNVNLDDDDFSRTENHHQENITLVDKFDSGLGDTDVHNRFERFDITLVPSPPRQEDPPPQQEKYHASPSIRHEGSSSHEQEPQKMKGQQPAPSKRKKRMKDPQVTIDEDQIMIPGIVYQTWLKDSSSLIAKRRRINSKVNLIRSIKIGDLMDLPPVSLISSLNKSPLEFYYPKELMQLFKESAEVKSPKAPSSGGQQSSSPEQQQRNSPAQAFPPQPQVANGRERGFHPEVFADDIEKLRANTSAELGRDYNLFQSDHSVTPGSPGLSHRPKRRQQSSGKSFGNLDTVEEEFLLEQELREFKMRRLSDVGQTPDLLEEIEPTQTPYEKKSNPVDQVTESIHSYLKIHFDNPGASQFESLSQLAYGMTTAKAARLFYQACVLATLDFIKVKQLEPYGDILISRGPKM</sequence>
<dbReference type="InterPro" id="IPR006909">
    <property type="entry name" value="Rad21/Rec8_C_eu"/>
</dbReference>
<accession>A0A0D9WK99</accession>
<evidence type="ECO:0000259" key="6">
    <source>
        <dbReference type="Pfam" id="PF04825"/>
    </source>
</evidence>
<feature type="compositionally biased region" description="Basic and acidic residues" evidence="4">
    <location>
        <begin position="213"/>
        <end position="235"/>
    </location>
</feature>
<feature type="compositionally biased region" description="Low complexity" evidence="4">
    <location>
        <begin position="342"/>
        <end position="362"/>
    </location>
</feature>
<feature type="region of interest" description="Disordered" evidence="4">
    <location>
        <begin position="194"/>
        <end position="257"/>
    </location>
</feature>
<proteinExistence type="inferred from homology"/>
<dbReference type="Gramene" id="LPERR05G22960.2">
    <property type="protein sequence ID" value="LPERR05G22960.2"/>
    <property type="gene ID" value="LPERR05G22960"/>
</dbReference>
<evidence type="ECO:0000313" key="7">
    <source>
        <dbReference type="EnsemblPlants" id="LPERR05G22960.2"/>
    </source>
</evidence>
<feature type="domain" description="Rad21/Rec8-like protein C-terminal eukaryotic" evidence="5">
    <location>
        <begin position="506"/>
        <end position="557"/>
    </location>
</feature>
<evidence type="ECO:0000259" key="5">
    <source>
        <dbReference type="Pfam" id="PF04824"/>
    </source>
</evidence>
<dbReference type="Proteomes" id="UP000032180">
    <property type="component" value="Chromosome 5"/>
</dbReference>
<dbReference type="GO" id="GO:0005634">
    <property type="term" value="C:nucleus"/>
    <property type="evidence" value="ECO:0007669"/>
    <property type="project" value="UniProtKB-SubCell"/>
</dbReference>
<reference evidence="7" key="3">
    <citation type="submission" date="2015-04" db="UniProtKB">
        <authorList>
            <consortium name="EnsemblPlants"/>
        </authorList>
    </citation>
    <scope>IDENTIFICATION</scope>
</reference>
<dbReference type="GO" id="GO:0008278">
    <property type="term" value="C:cohesin complex"/>
    <property type="evidence" value="ECO:0007669"/>
    <property type="project" value="InterPro"/>
</dbReference>
<dbReference type="GO" id="GO:0003682">
    <property type="term" value="F:chromatin binding"/>
    <property type="evidence" value="ECO:0007669"/>
    <property type="project" value="TreeGrafter"/>
</dbReference>
<evidence type="ECO:0000256" key="3">
    <source>
        <dbReference type="ARBA" id="ARBA00023242"/>
    </source>
</evidence>
<keyword evidence="8" id="KW-1185">Reference proteome</keyword>
<feature type="region of interest" description="Disordered" evidence="4">
    <location>
        <begin position="404"/>
        <end position="435"/>
    </location>
</feature>
<dbReference type="InterPro" id="IPR039781">
    <property type="entry name" value="Rad21/Rec8-like"/>
</dbReference>
<feature type="compositionally biased region" description="Polar residues" evidence="4">
    <location>
        <begin position="404"/>
        <end position="413"/>
    </location>
</feature>
<feature type="compositionally biased region" description="Pro residues" evidence="4">
    <location>
        <begin position="200"/>
        <end position="211"/>
    </location>
</feature>
<feature type="region of interest" description="Disordered" evidence="4">
    <location>
        <begin position="334"/>
        <end position="374"/>
    </location>
</feature>
<dbReference type="SUPFAM" id="SSF46785">
    <property type="entry name" value="Winged helix' DNA-binding domain"/>
    <property type="match status" value="1"/>
</dbReference>
<comment type="subcellular location">
    <subcellularLocation>
        <location evidence="1">Nucleus</location>
    </subcellularLocation>
</comment>